<proteinExistence type="predicted"/>
<gene>
    <name evidence="5" type="ORF">BDV96DRAFT_561092</name>
</gene>
<feature type="compositionally biased region" description="Polar residues" evidence="2">
    <location>
        <begin position="441"/>
        <end position="468"/>
    </location>
</feature>
<evidence type="ECO:0000256" key="3">
    <source>
        <dbReference type="SAM" id="SignalP"/>
    </source>
</evidence>
<feature type="domain" description="Azaphilone pigments biosynthesis cluster protein L N-terminal" evidence="4">
    <location>
        <begin position="2"/>
        <end position="209"/>
    </location>
</feature>
<evidence type="ECO:0000259" key="4">
    <source>
        <dbReference type="Pfam" id="PF17111"/>
    </source>
</evidence>
<keyword evidence="3" id="KW-0732">Signal</keyword>
<sequence>MAEVIGVTSGLLTLVVFSLQASKSLYQVVRGFQTSRRSIVQLLEGLEALNEVLESLQDVVANSTADLSALKLPLLRCGKGCKEFEEVIIKCTAHSGGSRASFRDWVKLTYMGNDISGFQDMLAGYKSTINIALGDATIRTTTVTVDILNEYKEMITNTTTNLEEHLEDIDYKLREISAQGSGKFHENAVVQKQMEEERDSTEKCLEICAEVSAHIDKVQPGVFGGISISSDAYQAPVTTLLGTPSARDTTTKTLDTCKESLFKTTARLQARLLDIEDRLQQHLSSKAPMPYEQIAERERLQEERDSKKQMLAICAQAFEFAEKTRTNYYEDIRLTDDAHKVMVSTVGDLISAKRITAGARSTLWIGQMSDASLQQLSRDRVRTTPTGEPPTSESPTNEPTTGELSTQEAAQSHGQFEGRYGTGRRLSRESSTGAGAERTLSRGSSSSAGTGQQPTQETFTSTGARKSP</sequence>
<keyword evidence="6" id="KW-1185">Reference proteome</keyword>
<keyword evidence="1" id="KW-0175">Coiled coil</keyword>
<protein>
    <recommendedName>
        <fullName evidence="4">Azaphilone pigments biosynthesis cluster protein L N-terminal domain-containing protein</fullName>
    </recommendedName>
</protein>
<feature type="compositionally biased region" description="Low complexity" evidence="2">
    <location>
        <begin position="383"/>
        <end position="403"/>
    </location>
</feature>
<dbReference type="EMBL" id="ML977310">
    <property type="protein sequence ID" value="KAF2122621.1"/>
    <property type="molecule type" value="Genomic_DNA"/>
</dbReference>
<evidence type="ECO:0000256" key="2">
    <source>
        <dbReference type="SAM" id="MobiDB-lite"/>
    </source>
</evidence>
<evidence type="ECO:0000313" key="5">
    <source>
        <dbReference type="EMBL" id="KAF2122621.1"/>
    </source>
</evidence>
<dbReference type="Pfam" id="PF17111">
    <property type="entry name" value="PigL_N"/>
    <property type="match status" value="2"/>
</dbReference>
<feature type="compositionally biased region" description="Polar residues" evidence="2">
    <location>
        <begin position="404"/>
        <end position="414"/>
    </location>
</feature>
<feature type="signal peptide" evidence="3">
    <location>
        <begin position="1"/>
        <end position="26"/>
    </location>
</feature>
<reference evidence="5" key="1">
    <citation type="journal article" date="2020" name="Stud. Mycol.">
        <title>101 Dothideomycetes genomes: a test case for predicting lifestyles and emergence of pathogens.</title>
        <authorList>
            <person name="Haridas S."/>
            <person name="Albert R."/>
            <person name="Binder M."/>
            <person name="Bloem J."/>
            <person name="Labutti K."/>
            <person name="Salamov A."/>
            <person name="Andreopoulos B."/>
            <person name="Baker S."/>
            <person name="Barry K."/>
            <person name="Bills G."/>
            <person name="Bluhm B."/>
            <person name="Cannon C."/>
            <person name="Castanera R."/>
            <person name="Culley D."/>
            <person name="Daum C."/>
            <person name="Ezra D."/>
            <person name="Gonzalez J."/>
            <person name="Henrissat B."/>
            <person name="Kuo A."/>
            <person name="Liang C."/>
            <person name="Lipzen A."/>
            <person name="Lutzoni F."/>
            <person name="Magnuson J."/>
            <person name="Mondo S."/>
            <person name="Nolan M."/>
            <person name="Ohm R."/>
            <person name="Pangilinan J."/>
            <person name="Park H.-J."/>
            <person name="Ramirez L."/>
            <person name="Alfaro M."/>
            <person name="Sun H."/>
            <person name="Tritt A."/>
            <person name="Yoshinaga Y."/>
            <person name="Zwiers L.-H."/>
            <person name="Turgeon B."/>
            <person name="Goodwin S."/>
            <person name="Spatafora J."/>
            <person name="Crous P."/>
            <person name="Grigoriev I."/>
        </authorList>
    </citation>
    <scope>NUCLEOTIDE SEQUENCE</scope>
    <source>
        <strain evidence="5">CBS 627.86</strain>
    </source>
</reference>
<evidence type="ECO:0000256" key="1">
    <source>
        <dbReference type="SAM" id="Coils"/>
    </source>
</evidence>
<feature type="coiled-coil region" evidence="1">
    <location>
        <begin position="39"/>
        <end position="66"/>
    </location>
</feature>
<dbReference type="InterPro" id="IPR031348">
    <property type="entry name" value="PigL_N"/>
</dbReference>
<name>A0A6A5ZWH5_9PLEO</name>
<feature type="domain" description="Azaphilone pigments biosynthesis cluster protein L N-terminal" evidence="4">
    <location>
        <begin position="248"/>
        <end position="315"/>
    </location>
</feature>
<dbReference type="OrthoDB" id="5068804at2759"/>
<evidence type="ECO:0000313" key="6">
    <source>
        <dbReference type="Proteomes" id="UP000799770"/>
    </source>
</evidence>
<organism evidence="5 6">
    <name type="scientific">Lophiotrema nucula</name>
    <dbReference type="NCBI Taxonomy" id="690887"/>
    <lineage>
        <taxon>Eukaryota</taxon>
        <taxon>Fungi</taxon>
        <taxon>Dikarya</taxon>
        <taxon>Ascomycota</taxon>
        <taxon>Pezizomycotina</taxon>
        <taxon>Dothideomycetes</taxon>
        <taxon>Pleosporomycetidae</taxon>
        <taxon>Pleosporales</taxon>
        <taxon>Lophiotremataceae</taxon>
        <taxon>Lophiotrema</taxon>
    </lineage>
</organism>
<accession>A0A6A5ZWH5</accession>
<dbReference type="AlphaFoldDB" id="A0A6A5ZWH5"/>
<feature type="region of interest" description="Disordered" evidence="2">
    <location>
        <begin position="374"/>
        <end position="468"/>
    </location>
</feature>
<dbReference type="Proteomes" id="UP000799770">
    <property type="component" value="Unassembled WGS sequence"/>
</dbReference>
<feature type="chain" id="PRO_5025639431" description="Azaphilone pigments biosynthesis cluster protein L N-terminal domain-containing protein" evidence="3">
    <location>
        <begin position="27"/>
        <end position="468"/>
    </location>
</feature>